<evidence type="ECO:0000313" key="4">
    <source>
        <dbReference type="Proteomes" id="UP000030765"/>
    </source>
</evidence>
<evidence type="ECO:0000313" key="2">
    <source>
        <dbReference type="EMBL" id="KFB38521.1"/>
    </source>
</evidence>
<reference evidence="3" key="2">
    <citation type="submission" date="2020-05" db="UniProtKB">
        <authorList>
            <consortium name="EnsemblMetazoa"/>
        </authorList>
    </citation>
    <scope>IDENTIFICATION</scope>
</reference>
<reference evidence="2 4" key="1">
    <citation type="journal article" date="2014" name="BMC Genomics">
        <title>Genome sequence of Anopheles sinensis provides insight into genetics basis of mosquito competence for malaria parasites.</title>
        <authorList>
            <person name="Zhou D."/>
            <person name="Zhang D."/>
            <person name="Ding G."/>
            <person name="Shi L."/>
            <person name="Hou Q."/>
            <person name="Ye Y."/>
            <person name="Xu Y."/>
            <person name="Zhou H."/>
            <person name="Xiong C."/>
            <person name="Li S."/>
            <person name="Yu J."/>
            <person name="Hong S."/>
            <person name="Yu X."/>
            <person name="Zou P."/>
            <person name="Chen C."/>
            <person name="Chang X."/>
            <person name="Wang W."/>
            <person name="Lv Y."/>
            <person name="Sun Y."/>
            <person name="Ma L."/>
            <person name="Shen B."/>
            <person name="Zhu C."/>
        </authorList>
    </citation>
    <scope>NUCLEOTIDE SEQUENCE [LARGE SCALE GENOMIC DNA]</scope>
</reference>
<accession>A0A084VKM7</accession>
<dbReference type="EnsemblMetazoa" id="ASIC005929-RA">
    <property type="protein sequence ID" value="ASIC005929-PA"/>
    <property type="gene ID" value="ASIC005929"/>
</dbReference>
<proteinExistence type="predicted"/>
<evidence type="ECO:0000256" key="1">
    <source>
        <dbReference type="SAM" id="MobiDB-lite"/>
    </source>
</evidence>
<dbReference type="VEuPathDB" id="VectorBase:ASIC005929"/>
<dbReference type="EMBL" id="ATLV01014234">
    <property type="status" value="NOT_ANNOTATED_CDS"/>
    <property type="molecule type" value="Genomic_DNA"/>
</dbReference>
<keyword evidence="4" id="KW-1185">Reference proteome</keyword>
<evidence type="ECO:0000313" key="3">
    <source>
        <dbReference type="EnsemblMetazoa" id="ASIC005929-PA"/>
    </source>
</evidence>
<organism evidence="2">
    <name type="scientific">Anopheles sinensis</name>
    <name type="common">Mosquito</name>
    <dbReference type="NCBI Taxonomy" id="74873"/>
    <lineage>
        <taxon>Eukaryota</taxon>
        <taxon>Metazoa</taxon>
        <taxon>Ecdysozoa</taxon>
        <taxon>Arthropoda</taxon>
        <taxon>Hexapoda</taxon>
        <taxon>Insecta</taxon>
        <taxon>Pterygota</taxon>
        <taxon>Neoptera</taxon>
        <taxon>Endopterygota</taxon>
        <taxon>Diptera</taxon>
        <taxon>Nematocera</taxon>
        <taxon>Culicoidea</taxon>
        <taxon>Culicidae</taxon>
        <taxon>Anophelinae</taxon>
        <taxon>Anopheles</taxon>
    </lineage>
</organism>
<sequence length="79" mass="8519">MSRDHVNLPSTTAGTNPDNKPPAATPQQTCPFRARYRRYQRAVGSSAARVRHHHTTPERRAIGAGQHGKPSAGLSAGCF</sequence>
<name>A0A084VKM7_ANOSI</name>
<gene>
    <name evidence="2" type="ORF">ZHAS_00005929</name>
</gene>
<dbReference type="Proteomes" id="UP000030765">
    <property type="component" value="Unassembled WGS sequence"/>
</dbReference>
<protein>
    <submittedName>
        <fullName evidence="2 3">Glutamine--scyllo-inositol transaminase</fullName>
    </submittedName>
</protein>
<dbReference type="AlphaFoldDB" id="A0A084VKM7"/>
<feature type="compositionally biased region" description="Polar residues" evidence="1">
    <location>
        <begin position="8"/>
        <end position="18"/>
    </location>
</feature>
<feature type="region of interest" description="Disordered" evidence="1">
    <location>
        <begin position="1"/>
        <end position="79"/>
    </location>
</feature>
<dbReference type="EMBL" id="KE524948">
    <property type="protein sequence ID" value="KFB38521.1"/>
    <property type="molecule type" value="Genomic_DNA"/>
</dbReference>